<comment type="cofactor">
    <cofactor evidence="10">
        <name>Zn(2+)</name>
        <dbReference type="ChEBI" id="CHEBI:29105"/>
    </cofactor>
    <text evidence="10">Binds 1 zinc ion per subunit.</text>
</comment>
<feature type="binding site" evidence="10">
    <location>
        <position position="615"/>
    </location>
    <ligand>
        <name>L-methionine</name>
        <dbReference type="ChEBI" id="CHEBI:57844"/>
    </ligand>
</feature>
<feature type="binding site" evidence="10">
    <location>
        <position position="659"/>
    </location>
    <ligand>
        <name>Zn(2+)</name>
        <dbReference type="ChEBI" id="CHEBI:29105"/>
        <note>catalytic</note>
    </ligand>
</feature>
<comment type="catalytic activity">
    <reaction evidence="10">
        <text>5-methyltetrahydropteroyltri-L-glutamate + L-homocysteine = tetrahydropteroyltri-L-glutamate + L-methionine</text>
        <dbReference type="Rhea" id="RHEA:21196"/>
        <dbReference type="ChEBI" id="CHEBI:57844"/>
        <dbReference type="ChEBI" id="CHEBI:58140"/>
        <dbReference type="ChEBI" id="CHEBI:58199"/>
        <dbReference type="ChEBI" id="CHEBI:58207"/>
        <dbReference type="EC" id="2.1.1.14"/>
    </reaction>
</comment>
<feature type="binding site" evidence="10">
    <location>
        <position position="621"/>
    </location>
    <ligand>
        <name>5-methyltetrahydropteroyltri-L-glutamate</name>
        <dbReference type="ChEBI" id="CHEBI:58207"/>
    </ligand>
</feature>
<keyword evidence="14" id="KW-1185">Reference proteome</keyword>
<evidence type="ECO:0000256" key="9">
    <source>
        <dbReference type="ARBA" id="ARBA00023167"/>
    </source>
</evidence>
<evidence type="ECO:0000256" key="1">
    <source>
        <dbReference type="ARBA" id="ARBA00002777"/>
    </source>
</evidence>
<dbReference type="Gene3D" id="3.20.20.210">
    <property type="match status" value="2"/>
</dbReference>
<protein>
    <recommendedName>
        <fullName evidence="10">5-methyltetrahydropteroyltriglutamate--homocysteine methyltransferase</fullName>
        <ecNumber evidence="10">2.1.1.14</ecNumber>
    </recommendedName>
    <alternativeName>
        <fullName evidence="10">Cobalamin-independent methionine synthase</fullName>
    </alternativeName>
    <alternativeName>
        <fullName evidence="10">Methionine synthase, vitamin-B12 independent isozyme</fullName>
    </alternativeName>
</protein>
<dbReference type="GO" id="GO:0003871">
    <property type="term" value="F:5-methyltetrahydropteroyltriglutamate-homocysteine S-methyltransferase activity"/>
    <property type="evidence" value="ECO:0007669"/>
    <property type="project" value="UniProtKB-EC"/>
</dbReference>
<evidence type="ECO:0000256" key="3">
    <source>
        <dbReference type="ARBA" id="ARBA00009553"/>
    </source>
</evidence>
<evidence type="ECO:0000256" key="5">
    <source>
        <dbReference type="ARBA" id="ARBA00022605"/>
    </source>
</evidence>
<evidence type="ECO:0000256" key="10">
    <source>
        <dbReference type="HAMAP-Rule" id="MF_00172"/>
    </source>
</evidence>
<dbReference type="InterPro" id="IPR013215">
    <property type="entry name" value="Cbl-indep_Met_Synth_N"/>
</dbReference>
<dbReference type="InterPro" id="IPR006276">
    <property type="entry name" value="Cobalamin-indep_Met_synthase"/>
</dbReference>
<dbReference type="Pfam" id="PF08267">
    <property type="entry name" value="Meth_synt_1"/>
    <property type="match status" value="1"/>
</dbReference>
<evidence type="ECO:0000256" key="4">
    <source>
        <dbReference type="ARBA" id="ARBA00022603"/>
    </source>
</evidence>
<feature type="domain" description="Cobalamin-independent methionine synthase MetE N-terminal" evidence="12">
    <location>
        <begin position="5"/>
        <end position="323"/>
    </location>
</feature>
<feature type="binding site" evidence="10">
    <location>
        <position position="577"/>
    </location>
    <ligand>
        <name>5-methyltetrahydropteroyltri-L-glutamate</name>
        <dbReference type="ChEBI" id="CHEBI:58207"/>
    </ligand>
</feature>
<dbReference type="CDD" id="cd03311">
    <property type="entry name" value="CIMS_C_terminal_like"/>
    <property type="match status" value="1"/>
</dbReference>
<proteinExistence type="inferred from homology"/>
<feature type="binding site" evidence="10">
    <location>
        <position position="500"/>
    </location>
    <ligand>
        <name>L-methionine</name>
        <dbReference type="ChEBI" id="CHEBI:57844"/>
    </ligand>
</feature>
<keyword evidence="4 10" id="KW-0489">Methyltransferase</keyword>
<dbReference type="NCBIfam" id="TIGR01371">
    <property type="entry name" value="met_syn_B12ind"/>
    <property type="match status" value="1"/>
</dbReference>
<evidence type="ECO:0000313" key="13">
    <source>
        <dbReference type="EMBL" id="MBW6397866.1"/>
    </source>
</evidence>
<keyword evidence="7 10" id="KW-0479">Metal-binding</keyword>
<name>A0ABS7A6J6_9PROT</name>
<feature type="binding site" evidence="10">
    <location>
        <begin position="531"/>
        <end position="532"/>
    </location>
    <ligand>
        <name>5-methyltetrahydropteroyltri-L-glutamate</name>
        <dbReference type="ChEBI" id="CHEBI:58207"/>
    </ligand>
</feature>
<evidence type="ECO:0000256" key="2">
    <source>
        <dbReference type="ARBA" id="ARBA00004681"/>
    </source>
</evidence>
<keyword evidence="10" id="KW-0677">Repeat</keyword>
<dbReference type="InterPro" id="IPR002629">
    <property type="entry name" value="Met_Synth_C/arc"/>
</dbReference>
<feature type="binding site" evidence="10">
    <location>
        <begin position="16"/>
        <end position="19"/>
    </location>
    <ligand>
        <name>5-methyltetrahydropteroyltri-L-glutamate</name>
        <dbReference type="ChEBI" id="CHEBI:58207"/>
    </ligand>
</feature>
<comment type="pathway">
    <text evidence="2 10">Amino-acid biosynthesis; L-methionine biosynthesis via de novo pathway; L-methionine from L-homocysteine (MetE route): step 1/1.</text>
</comment>
<feature type="binding site" evidence="10">
    <location>
        <position position="500"/>
    </location>
    <ligand>
        <name>L-homocysteine</name>
        <dbReference type="ChEBI" id="CHEBI:58199"/>
    </ligand>
</feature>
<dbReference type="NCBIfam" id="NF003556">
    <property type="entry name" value="PRK05222.1"/>
    <property type="match status" value="1"/>
</dbReference>
<comment type="caution">
    <text evidence="13">The sequence shown here is derived from an EMBL/GenBank/DDBJ whole genome shotgun (WGS) entry which is preliminary data.</text>
</comment>
<dbReference type="GO" id="GO:0032259">
    <property type="term" value="P:methylation"/>
    <property type="evidence" value="ECO:0007669"/>
    <property type="project" value="UniProtKB-KW"/>
</dbReference>
<evidence type="ECO:0000256" key="8">
    <source>
        <dbReference type="ARBA" id="ARBA00022833"/>
    </source>
</evidence>
<feature type="binding site" evidence="10">
    <location>
        <position position="742"/>
    </location>
    <ligand>
        <name>Zn(2+)</name>
        <dbReference type="ChEBI" id="CHEBI:29105"/>
        <note>catalytic</note>
    </ligand>
</feature>
<evidence type="ECO:0000259" key="12">
    <source>
        <dbReference type="Pfam" id="PF08267"/>
    </source>
</evidence>
<feature type="active site" description="Proton donor" evidence="10">
    <location>
        <position position="710"/>
    </location>
</feature>
<keyword evidence="6 10" id="KW-0808">Transferase</keyword>
<feature type="binding site" evidence="10">
    <location>
        <begin position="447"/>
        <end position="449"/>
    </location>
    <ligand>
        <name>L-homocysteine</name>
        <dbReference type="ChEBI" id="CHEBI:58199"/>
    </ligand>
</feature>
<gene>
    <name evidence="10 13" type="primary">metE</name>
    <name evidence="13" type="ORF">KPL78_08425</name>
</gene>
<sequence length="771" mass="83268">MTIAATLGYPRIGPRREWKAALESHWAGTLDAVGLATAGAALRMRARATQRGAGIGHIASADFAFYDHVLETALAFGAIPEGYGWDGEGPASLATLFALARGARGTEAERAAGIAADAPALEMTKWFDTNYHYLVPRLSAATRFRLVQNRWAEAVTEGLAENCRTRPVLLGPVSFLLLSKPEDGTPPLALLPALLPAYEAALRGIAEAGAAWVQIDEPCLVTDLPAGAAEAYATAYARLAQAAPGLKTLIATYFGGLRDNLAIAAGLPVDGLHLDLTRGGEGLEPALAVLPEDRWLSLGIVDGRNVWRTDLRAALATLRKVADRRGTRRLMVAPSCSLLHVPHSLAREDALDPALKRRLAFAEEKLAEVSALARGLDEGDGAIAAALAESDRVMAEWRADARLHDPAVAAAVAAVTPAMAQRGSAYPQRAEAQQQRLHLPPFPVTSIGSFPQTAGVRQARAAHARGEISDADYEAGLRTMTAEAIAWQEAEDVDVLVHGEFERNDMVKYFGERLAGYAFTKHGWVQSYGSRCVAPPIIWGDVSRPEPMTVEWARYAQSLTDKPVKGMLTGPVTMLFWAFVREDIPRSEVCTQIALALREEVCDLEKAGIAIIQIDEPAFREGLPLRRADQAAYLDWAAFCFRLSASGVVDATQIHTHMCYAEFNDIIGAIAAMDADVISIETTRSRMELLNAFTQFDYPNAIGPGVWDIHSPRVPGAAEMAELLRLAAAHLPRERLWVNPDCGCKTRGWAEVKPAMRNLVAAAKQLRAEAV</sequence>
<reference evidence="13 14" key="1">
    <citation type="submission" date="2021-07" db="EMBL/GenBank/DDBJ databases">
        <authorList>
            <person name="So Y."/>
        </authorList>
    </citation>
    <scope>NUCLEOTIDE SEQUENCE [LARGE SCALE GENOMIC DNA]</scope>
    <source>
        <strain evidence="13 14">HJA6</strain>
    </source>
</reference>
<feature type="domain" description="Cobalamin-independent methionine synthase MetE C-terminal/archaeal" evidence="11">
    <location>
        <begin position="442"/>
        <end position="764"/>
    </location>
</feature>
<comment type="function">
    <text evidence="1 10">Catalyzes the transfer of a methyl group from 5-methyltetrahydrofolate to homocysteine resulting in methionine formation.</text>
</comment>
<evidence type="ECO:0000256" key="6">
    <source>
        <dbReference type="ARBA" id="ARBA00022679"/>
    </source>
</evidence>
<dbReference type="RefSeq" id="WP_219762442.1">
    <property type="nucleotide sequence ID" value="NZ_JAHYBZ010000002.1"/>
</dbReference>
<evidence type="ECO:0000256" key="7">
    <source>
        <dbReference type="ARBA" id="ARBA00022723"/>
    </source>
</evidence>
<dbReference type="InterPro" id="IPR038071">
    <property type="entry name" value="UROD/MetE-like_sf"/>
</dbReference>
<feature type="binding site" evidence="10">
    <location>
        <position position="125"/>
    </location>
    <ligand>
        <name>5-methyltetrahydropteroyltri-L-glutamate</name>
        <dbReference type="ChEBI" id="CHEBI:58207"/>
    </ligand>
</feature>
<evidence type="ECO:0000313" key="14">
    <source>
        <dbReference type="Proteomes" id="UP001196565"/>
    </source>
</evidence>
<feature type="binding site" evidence="10">
    <location>
        <position position="657"/>
    </location>
    <ligand>
        <name>Zn(2+)</name>
        <dbReference type="ChEBI" id="CHEBI:29105"/>
        <note>catalytic</note>
    </ligand>
</feature>
<evidence type="ECO:0000259" key="11">
    <source>
        <dbReference type="Pfam" id="PF01717"/>
    </source>
</evidence>
<dbReference type="EMBL" id="JAHYBZ010000002">
    <property type="protein sequence ID" value="MBW6397866.1"/>
    <property type="molecule type" value="Genomic_DNA"/>
</dbReference>
<dbReference type="CDD" id="cd03312">
    <property type="entry name" value="CIMS_N_terminal_like"/>
    <property type="match status" value="1"/>
</dbReference>
<dbReference type="PIRSF" id="PIRSF000382">
    <property type="entry name" value="MeTrfase_B12_ind"/>
    <property type="match status" value="1"/>
</dbReference>
<dbReference type="EC" id="2.1.1.14" evidence="10"/>
<dbReference type="Proteomes" id="UP001196565">
    <property type="component" value="Unassembled WGS sequence"/>
</dbReference>
<dbReference type="SUPFAM" id="SSF51726">
    <property type="entry name" value="UROD/MetE-like"/>
    <property type="match status" value="2"/>
</dbReference>
<dbReference type="HAMAP" id="MF_00172">
    <property type="entry name" value="Meth_synth"/>
    <property type="match status" value="1"/>
</dbReference>
<keyword evidence="8 10" id="KW-0862">Zinc</keyword>
<dbReference type="Pfam" id="PF01717">
    <property type="entry name" value="Meth_synt_2"/>
    <property type="match status" value="1"/>
</dbReference>
<feature type="binding site" evidence="10">
    <location>
        <position position="615"/>
    </location>
    <ligand>
        <name>L-homocysteine</name>
        <dbReference type="ChEBI" id="CHEBI:58199"/>
    </ligand>
</feature>
<keyword evidence="9 10" id="KW-0486">Methionine biosynthesis</keyword>
<organism evidence="13 14">
    <name type="scientific">Roseomonas alba</name>
    <dbReference type="NCBI Taxonomy" id="2846776"/>
    <lineage>
        <taxon>Bacteria</taxon>
        <taxon>Pseudomonadati</taxon>
        <taxon>Pseudomonadota</taxon>
        <taxon>Alphaproteobacteria</taxon>
        <taxon>Acetobacterales</taxon>
        <taxon>Roseomonadaceae</taxon>
        <taxon>Roseomonas</taxon>
    </lineage>
</organism>
<comment type="similarity">
    <text evidence="3 10">Belongs to the vitamin-B12 independent methionine synthase family.</text>
</comment>
<feature type="binding site" evidence="10">
    <location>
        <position position="681"/>
    </location>
    <ligand>
        <name>Zn(2+)</name>
        <dbReference type="ChEBI" id="CHEBI:29105"/>
        <note>catalytic</note>
    </ligand>
</feature>
<keyword evidence="5 10" id="KW-0028">Amino-acid biosynthesis</keyword>
<dbReference type="PANTHER" id="PTHR30519">
    <property type="entry name" value="5-METHYLTETRAHYDROPTEROYLTRIGLUTAMATE--HOMOCYSTEINE METHYLTRANSFERASE"/>
    <property type="match status" value="1"/>
</dbReference>
<feature type="binding site" evidence="10">
    <location>
        <begin position="447"/>
        <end position="449"/>
    </location>
    <ligand>
        <name>L-methionine</name>
        <dbReference type="ChEBI" id="CHEBI:57844"/>
    </ligand>
</feature>
<accession>A0ABS7A6J6</accession>